<organism evidence="1 2">
    <name type="scientific">Stegodyphus mimosarum</name>
    <name type="common">African social velvet spider</name>
    <dbReference type="NCBI Taxonomy" id="407821"/>
    <lineage>
        <taxon>Eukaryota</taxon>
        <taxon>Metazoa</taxon>
        <taxon>Ecdysozoa</taxon>
        <taxon>Arthropoda</taxon>
        <taxon>Chelicerata</taxon>
        <taxon>Arachnida</taxon>
        <taxon>Araneae</taxon>
        <taxon>Araneomorphae</taxon>
        <taxon>Entelegynae</taxon>
        <taxon>Eresoidea</taxon>
        <taxon>Eresidae</taxon>
        <taxon>Stegodyphus</taxon>
    </lineage>
</organism>
<dbReference type="Proteomes" id="UP000054359">
    <property type="component" value="Unassembled WGS sequence"/>
</dbReference>
<accession>A0A087UWV4</accession>
<evidence type="ECO:0000313" key="1">
    <source>
        <dbReference type="EMBL" id="KFM81843.1"/>
    </source>
</evidence>
<sequence length="36" mass="4239">MVNLEANQALFLPVLYKLLYQFLHMCHNAKLCMISK</sequence>
<proteinExistence type="predicted"/>
<name>A0A087UWV4_STEMI</name>
<gene>
    <name evidence="1" type="ORF">X975_08892</name>
</gene>
<dbReference type="EMBL" id="KK122058">
    <property type="protein sequence ID" value="KFM81843.1"/>
    <property type="molecule type" value="Genomic_DNA"/>
</dbReference>
<evidence type="ECO:0000313" key="2">
    <source>
        <dbReference type="Proteomes" id="UP000054359"/>
    </source>
</evidence>
<protein>
    <submittedName>
        <fullName evidence="1">Uncharacterized protein</fullName>
    </submittedName>
</protein>
<reference evidence="1 2" key="1">
    <citation type="submission" date="2013-11" db="EMBL/GenBank/DDBJ databases">
        <title>Genome sequencing of Stegodyphus mimosarum.</title>
        <authorList>
            <person name="Bechsgaard J."/>
        </authorList>
    </citation>
    <scope>NUCLEOTIDE SEQUENCE [LARGE SCALE GENOMIC DNA]</scope>
</reference>
<keyword evidence="2" id="KW-1185">Reference proteome</keyword>
<feature type="non-terminal residue" evidence="1">
    <location>
        <position position="36"/>
    </location>
</feature>
<dbReference type="AlphaFoldDB" id="A0A087UWV4"/>